<reference evidence="2" key="1">
    <citation type="submission" date="2021-08" db="EMBL/GenBank/DDBJ databases">
        <authorList>
            <person name="Zhang H."/>
            <person name="Xu M."/>
            <person name="Yu Z."/>
            <person name="Yang L."/>
            <person name="Cai Y."/>
        </authorList>
    </citation>
    <scope>NUCLEOTIDE SEQUENCE</scope>
    <source>
        <strain evidence="2">CHL1</strain>
    </source>
</reference>
<organism evidence="2 3">
    <name type="scientific">Chenggangzhangella methanolivorans</name>
    <dbReference type="NCBI Taxonomy" id="1437009"/>
    <lineage>
        <taxon>Bacteria</taxon>
        <taxon>Pseudomonadati</taxon>
        <taxon>Pseudomonadota</taxon>
        <taxon>Alphaproteobacteria</taxon>
        <taxon>Hyphomicrobiales</taxon>
        <taxon>Methylopilaceae</taxon>
        <taxon>Chenggangzhangella</taxon>
    </lineage>
</organism>
<name>A0A9E6RF44_9HYPH</name>
<dbReference type="AlphaFoldDB" id="A0A9E6RF44"/>
<feature type="region of interest" description="Disordered" evidence="1">
    <location>
        <begin position="135"/>
        <end position="185"/>
    </location>
</feature>
<sequence>MLRLVESGSKAPARIGLDGGAWVEVRIADLADYHAAMAEAAEISRSIEDGGFALAALGLALPDEIGGPLSQAAIREWAFNLAIGARCVVAWGGIGDEDGMEIAEPSADMVKLLMADPIVATRIVAAALRRVHEVHDEGEGSAGSRTGARETASLTAALAEKRARPARSPADRPTGSDVPSESTRP</sequence>
<dbReference type="Proteomes" id="UP000825701">
    <property type="component" value="Chromosome"/>
</dbReference>
<gene>
    <name evidence="2" type="ORF">K6K41_24555</name>
</gene>
<evidence type="ECO:0000256" key="1">
    <source>
        <dbReference type="SAM" id="MobiDB-lite"/>
    </source>
</evidence>
<dbReference type="RefSeq" id="WP_261402907.1">
    <property type="nucleotide sequence ID" value="NZ_CP081869.1"/>
</dbReference>
<proteinExistence type="predicted"/>
<dbReference type="KEGG" id="cmet:K6K41_24555"/>
<evidence type="ECO:0000313" key="3">
    <source>
        <dbReference type="Proteomes" id="UP000825701"/>
    </source>
</evidence>
<dbReference type="EMBL" id="CP081869">
    <property type="protein sequence ID" value="QZN99796.1"/>
    <property type="molecule type" value="Genomic_DNA"/>
</dbReference>
<keyword evidence="3" id="KW-1185">Reference proteome</keyword>
<accession>A0A9E6RF44</accession>
<protein>
    <submittedName>
        <fullName evidence="2">Uncharacterized protein</fullName>
    </submittedName>
</protein>
<evidence type="ECO:0000313" key="2">
    <source>
        <dbReference type="EMBL" id="QZN99796.1"/>
    </source>
</evidence>